<dbReference type="GO" id="GO:0003341">
    <property type="term" value="P:cilium movement"/>
    <property type="evidence" value="ECO:0007669"/>
    <property type="project" value="TreeGrafter"/>
</dbReference>
<dbReference type="InterPro" id="IPR015943">
    <property type="entry name" value="WD40/YVTN_repeat-like_dom_sf"/>
</dbReference>
<dbReference type="InterPro" id="IPR036322">
    <property type="entry name" value="WD40_repeat_dom_sf"/>
</dbReference>
<name>A0A146KB13_9EUKA</name>
<evidence type="ECO:0000256" key="4">
    <source>
        <dbReference type="ARBA" id="ARBA00022574"/>
    </source>
</evidence>
<dbReference type="Gene3D" id="2.130.10.10">
    <property type="entry name" value="YVTN repeat-like/Quinoprotein amine dehydrogenase"/>
    <property type="match status" value="2"/>
</dbReference>
<dbReference type="GO" id="GO:0036157">
    <property type="term" value="C:outer dynein arm"/>
    <property type="evidence" value="ECO:0007669"/>
    <property type="project" value="TreeGrafter"/>
</dbReference>
<proteinExistence type="inferred from homology"/>
<evidence type="ECO:0000256" key="1">
    <source>
        <dbReference type="ARBA" id="ARBA00004430"/>
    </source>
</evidence>
<reference evidence="13" key="1">
    <citation type="submission" date="2015-07" db="EMBL/GenBank/DDBJ databases">
        <title>Adaptation to a free-living lifestyle via gene acquisitions in the diplomonad Trepomonas sp. PC1.</title>
        <authorList>
            <person name="Xu F."/>
            <person name="Jerlstrom-Hultqvist J."/>
            <person name="Kolisko M."/>
            <person name="Simpson A.G.B."/>
            <person name="Roger A.J."/>
            <person name="Svard S.G."/>
            <person name="Andersson J.O."/>
        </authorList>
    </citation>
    <scope>NUCLEOTIDE SEQUENCE</scope>
    <source>
        <strain evidence="13">PC1</strain>
    </source>
</reference>
<dbReference type="GO" id="GO:0045504">
    <property type="term" value="F:dynein heavy chain binding"/>
    <property type="evidence" value="ECO:0007669"/>
    <property type="project" value="TreeGrafter"/>
</dbReference>
<evidence type="ECO:0000256" key="8">
    <source>
        <dbReference type="ARBA" id="ARBA00023175"/>
    </source>
</evidence>
<keyword evidence="3" id="KW-0963">Cytoplasm</keyword>
<dbReference type="GO" id="GO:0005874">
    <property type="term" value="C:microtubule"/>
    <property type="evidence" value="ECO:0007669"/>
    <property type="project" value="UniProtKB-KW"/>
</dbReference>
<evidence type="ECO:0000256" key="2">
    <source>
        <dbReference type="ARBA" id="ARBA00011059"/>
    </source>
</evidence>
<feature type="compositionally biased region" description="Polar residues" evidence="12">
    <location>
        <begin position="1"/>
        <end position="17"/>
    </location>
</feature>
<comment type="subcellular location">
    <subcellularLocation>
        <location evidence="1">Cytoplasm</location>
        <location evidence="1">Cytoskeleton</location>
        <location evidence="1">Cilium axoneme</location>
    </subcellularLocation>
</comment>
<dbReference type="InterPro" id="IPR050687">
    <property type="entry name" value="Dynein_IC"/>
</dbReference>
<evidence type="ECO:0000256" key="10">
    <source>
        <dbReference type="ARBA" id="ARBA00023273"/>
    </source>
</evidence>
<feature type="repeat" description="WD" evidence="11">
    <location>
        <begin position="496"/>
        <end position="538"/>
    </location>
</feature>
<dbReference type="Pfam" id="PF00400">
    <property type="entry name" value="WD40"/>
    <property type="match status" value="1"/>
</dbReference>
<keyword evidence="4 11" id="KW-0853">WD repeat</keyword>
<keyword evidence="5" id="KW-0493">Microtubule</keyword>
<evidence type="ECO:0000256" key="12">
    <source>
        <dbReference type="SAM" id="MobiDB-lite"/>
    </source>
</evidence>
<keyword evidence="6" id="KW-0677">Repeat</keyword>
<dbReference type="SUPFAM" id="SSF50978">
    <property type="entry name" value="WD40 repeat-like"/>
    <property type="match status" value="1"/>
</dbReference>
<dbReference type="PANTHER" id="PTHR12442:SF11">
    <property type="entry name" value="DYNEIN AXONEMAL INTERMEDIATE CHAIN 1"/>
    <property type="match status" value="1"/>
</dbReference>
<protein>
    <submittedName>
        <fullName evidence="13">Dynein intermediate chain</fullName>
    </submittedName>
</protein>
<keyword evidence="9" id="KW-0206">Cytoskeleton</keyword>
<dbReference type="PROSITE" id="PS50082">
    <property type="entry name" value="WD_REPEATS_2"/>
    <property type="match status" value="1"/>
</dbReference>
<dbReference type="PANTHER" id="PTHR12442">
    <property type="entry name" value="DYNEIN INTERMEDIATE CHAIN"/>
    <property type="match status" value="1"/>
</dbReference>
<keyword evidence="7" id="KW-0243">Dynein</keyword>
<dbReference type="InterPro" id="IPR001680">
    <property type="entry name" value="WD40_rpt"/>
</dbReference>
<evidence type="ECO:0000256" key="5">
    <source>
        <dbReference type="ARBA" id="ARBA00022701"/>
    </source>
</evidence>
<evidence type="ECO:0000256" key="9">
    <source>
        <dbReference type="ARBA" id="ARBA00023212"/>
    </source>
</evidence>
<gene>
    <name evidence="13" type="ORF">TPC1_14257</name>
</gene>
<keyword evidence="8" id="KW-0505">Motor protein</keyword>
<organism evidence="13">
    <name type="scientific">Trepomonas sp. PC1</name>
    <dbReference type="NCBI Taxonomy" id="1076344"/>
    <lineage>
        <taxon>Eukaryota</taxon>
        <taxon>Metamonada</taxon>
        <taxon>Diplomonadida</taxon>
        <taxon>Hexamitidae</taxon>
        <taxon>Hexamitinae</taxon>
        <taxon>Trepomonas</taxon>
    </lineage>
</organism>
<evidence type="ECO:0000256" key="11">
    <source>
        <dbReference type="PROSITE-ProRule" id="PRU00221"/>
    </source>
</evidence>
<evidence type="ECO:0000256" key="7">
    <source>
        <dbReference type="ARBA" id="ARBA00023017"/>
    </source>
</evidence>
<dbReference type="GO" id="GO:0036158">
    <property type="term" value="P:outer dynein arm assembly"/>
    <property type="evidence" value="ECO:0007669"/>
    <property type="project" value="TreeGrafter"/>
</dbReference>
<sequence>QNPGMKQVKARQNQSFAEAQEGGKKENDEINRVLSTINPNAPANTMRYNHQLKAFRNDVTYGQTNMHFAYDGSYEFIDDDNITMKNDQQRQLYNQFNFSTRGTQTFLQAGKSTKMDTNRISMVDASGQFSRSIIYDLYKQKTKQEKKQTAHQINNDTIQFQSQEGKSQQQNQKETDQKSALGLLSPPQQLQISKALSLTEKLITEKYCSEIIQDFLTWNDPADQFQKTGSLYPLWDFIPKFQKPISCMQWHPKYPDVFAIGFGEKIQATTIKQRSQVNVYSLKNVFYPEKILQVDCDVTALRWSPEHENHLLIGLADGNILLFDVSTQQLITRSSTVTGKHQSFITALAFLREKLGDLQSVMFISGSADGQIIQWALVSGDLKISQKTTVYDTGLQNDIGPVQNDPQQLNNFQKQLQDALKNQKNVLTEASTVLIDYREPILVQNQQTPLVGITSLAFNQDEDLAWCYAFGCDNGLVRLNSTAYSDNYHQSFIQQNKGHVGAVHSLSWNPVKTDLLATGAEDSFVKIYQIKKSKPIVEYDLQAPVLQLQWSGAVSTVLLAGTALNYMHVFDFQQNKEKELCLQKVVPDQARMTCFQLNYHYPVVAVCDTMGVVRVYKLSPNLRQSSVYVQPKIKGSQQQMTAEEIKKKEMDMEMEKIEDYVKWCKKAREANGQ</sequence>
<comment type="similarity">
    <text evidence="2">Belongs to the dynein intermediate chain family.</text>
</comment>
<dbReference type="SMART" id="SM00320">
    <property type="entry name" value="WD40"/>
    <property type="match status" value="6"/>
</dbReference>
<keyword evidence="10" id="KW-0966">Cell projection</keyword>
<feature type="region of interest" description="Disordered" evidence="12">
    <location>
        <begin position="1"/>
        <end position="29"/>
    </location>
</feature>
<evidence type="ECO:0000313" key="13">
    <source>
        <dbReference type="EMBL" id="JAP93458.1"/>
    </source>
</evidence>
<feature type="non-terminal residue" evidence="13">
    <location>
        <position position="1"/>
    </location>
</feature>
<evidence type="ECO:0000256" key="6">
    <source>
        <dbReference type="ARBA" id="ARBA00022737"/>
    </source>
</evidence>
<accession>A0A146KB13</accession>
<dbReference type="EMBL" id="GDID01003148">
    <property type="protein sequence ID" value="JAP93458.1"/>
    <property type="molecule type" value="Transcribed_RNA"/>
</dbReference>
<dbReference type="AlphaFoldDB" id="A0A146KB13"/>
<evidence type="ECO:0000256" key="3">
    <source>
        <dbReference type="ARBA" id="ARBA00022490"/>
    </source>
</evidence>
<dbReference type="GO" id="GO:0045503">
    <property type="term" value="F:dynein light chain binding"/>
    <property type="evidence" value="ECO:0007669"/>
    <property type="project" value="TreeGrafter"/>
</dbReference>